<dbReference type="InterPro" id="IPR008979">
    <property type="entry name" value="Galactose-bd-like_sf"/>
</dbReference>
<keyword evidence="2" id="KW-0326">Glycosidase</keyword>
<keyword evidence="1" id="KW-0378">Hydrolase</keyword>
<dbReference type="EMBL" id="JARBHB010000001">
    <property type="protein sequence ID" value="KAJ8896207.1"/>
    <property type="molecule type" value="Genomic_DNA"/>
</dbReference>
<comment type="caution">
    <text evidence="4">The sequence shown here is derived from an EMBL/GenBank/DDBJ whole genome shotgun (WGS) entry which is preliminary data.</text>
</comment>
<dbReference type="Pfam" id="PF21467">
    <property type="entry name" value="BetaGal_gal-bd"/>
    <property type="match status" value="1"/>
</dbReference>
<sequence length="213" mass="24698">MRIQELTMYNHIKYVWLAWEFISALHKYIHMCCSNAQLTLDSASVGKEKILDILVENWGRRYNTKGIVSGSVLLNNAAIQNWQIYALQFKGNWVRRLSNWHAVSQMTEPTLFRAVISITEPHDTFINMSAWGKGNVFVNGFNVGRYFPAAGPVKTLYVPAPLLKKGNNEVNFFASQPCQFKLRSPLFYVTAQRFWYEFVNLCRLMIVPFCRLM</sequence>
<evidence type="ECO:0000313" key="5">
    <source>
        <dbReference type="Proteomes" id="UP001159363"/>
    </source>
</evidence>
<evidence type="ECO:0000259" key="3">
    <source>
        <dbReference type="Pfam" id="PF21467"/>
    </source>
</evidence>
<dbReference type="PANTHER" id="PTHR23421">
    <property type="entry name" value="BETA-GALACTOSIDASE RELATED"/>
    <property type="match status" value="1"/>
</dbReference>
<dbReference type="Proteomes" id="UP001159363">
    <property type="component" value="Chromosome 1"/>
</dbReference>
<organism evidence="4 5">
    <name type="scientific">Dryococelus australis</name>
    <dbReference type="NCBI Taxonomy" id="614101"/>
    <lineage>
        <taxon>Eukaryota</taxon>
        <taxon>Metazoa</taxon>
        <taxon>Ecdysozoa</taxon>
        <taxon>Arthropoda</taxon>
        <taxon>Hexapoda</taxon>
        <taxon>Insecta</taxon>
        <taxon>Pterygota</taxon>
        <taxon>Neoptera</taxon>
        <taxon>Polyneoptera</taxon>
        <taxon>Phasmatodea</taxon>
        <taxon>Verophasmatodea</taxon>
        <taxon>Anareolatae</taxon>
        <taxon>Phasmatidae</taxon>
        <taxon>Eurycanthinae</taxon>
        <taxon>Dryococelus</taxon>
    </lineage>
</organism>
<dbReference type="SUPFAM" id="SSF49785">
    <property type="entry name" value="Galactose-binding domain-like"/>
    <property type="match status" value="1"/>
</dbReference>
<evidence type="ECO:0000313" key="4">
    <source>
        <dbReference type="EMBL" id="KAJ8896207.1"/>
    </source>
</evidence>
<evidence type="ECO:0000256" key="2">
    <source>
        <dbReference type="ARBA" id="ARBA00023295"/>
    </source>
</evidence>
<dbReference type="Gene3D" id="2.60.120.260">
    <property type="entry name" value="Galactose-binding domain-like"/>
    <property type="match status" value="1"/>
</dbReference>
<gene>
    <name evidence="4" type="ORF">PR048_001550</name>
</gene>
<name>A0ABQ9IHN7_9NEOP</name>
<evidence type="ECO:0000256" key="1">
    <source>
        <dbReference type="ARBA" id="ARBA00022801"/>
    </source>
</evidence>
<protein>
    <recommendedName>
        <fullName evidence="3">Beta-galactosidase galactose-binding domain-containing protein</fullName>
    </recommendedName>
</protein>
<accession>A0ABQ9IHN7</accession>
<dbReference type="InterPro" id="IPR048913">
    <property type="entry name" value="BetaGal_gal-bd"/>
</dbReference>
<feature type="domain" description="Beta-galactosidase galactose-binding" evidence="3">
    <location>
        <begin position="109"/>
        <end position="168"/>
    </location>
</feature>
<reference evidence="4 5" key="1">
    <citation type="submission" date="2023-02" db="EMBL/GenBank/DDBJ databases">
        <title>LHISI_Scaffold_Assembly.</title>
        <authorList>
            <person name="Stuart O.P."/>
            <person name="Cleave R."/>
            <person name="Magrath M.J.L."/>
            <person name="Mikheyev A.S."/>
        </authorList>
    </citation>
    <scope>NUCLEOTIDE SEQUENCE [LARGE SCALE GENOMIC DNA]</scope>
    <source>
        <strain evidence="4">Daus_M_001</strain>
        <tissue evidence="4">Leg muscle</tissue>
    </source>
</reference>
<keyword evidence="5" id="KW-1185">Reference proteome</keyword>
<proteinExistence type="predicted"/>
<dbReference type="InterPro" id="IPR001944">
    <property type="entry name" value="Glycoside_Hdrlase_35"/>
</dbReference>